<dbReference type="InterPro" id="IPR023016">
    <property type="entry name" value="HisA/PriA"/>
</dbReference>
<evidence type="ECO:0000256" key="9">
    <source>
        <dbReference type="HAMAP-Rule" id="MF_01014"/>
    </source>
</evidence>
<reference evidence="13" key="1">
    <citation type="submission" date="2015-04" db="EMBL/GenBank/DDBJ databases">
        <authorList>
            <person name="Mushtaq Mamoona"/>
        </authorList>
    </citation>
    <scope>NUCLEOTIDE SEQUENCE [LARGE SCALE GENOMIC DNA]</scope>
    <source>
        <strain evidence="13">AN4859/03</strain>
    </source>
</reference>
<evidence type="ECO:0000256" key="6">
    <source>
        <dbReference type="ARBA" id="ARBA00022605"/>
    </source>
</evidence>
<sequence length="238" mass="26863">MYILPAIDLKNGEVVRLVEGDYDNKTTYFKDPLEVLDFFIESGSSYLHVVDLDGASDGETINFKTIEKIIKKCDLFVEVGGGIRNEETIKKYLDIGVKRTILGTAAVENIDFTNNMINKYKEHIAVSIDSRDRMIAVKGWKEIKKEDSVEFCIKLDSMGIDTIIYTDISKDGKLSGTNLDIYKELREKISCNIIASGGVTFEEEIIKLRDMKINGAIVGKAIYEGRMDLKRIIEIAKQ</sequence>
<comment type="pathway">
    <text evidence="3 9 11">Amino-acid biosynthesis; L-histidine biosynthesis; L-histidine from 5-phospho-alpha-D-ribose 1-diphosphate: step 4/9.</text>
</comment>
<gene>
    <name evidence="9 12" type="primary">hisA</name>
    <name evidence="12" type="ORF">BRSU_0318</name>
</gene>
<comment type="catalytic activity">
    <reaction evidence="1 9 11">
        <text>1-(5-phospho-beta-D-ribosyl)-5-[(5-phospho-beta-D-ribosylamino)methylideneamino]imidazole-4-carboxamide = 5-[(5-phospho-1-deoxy-D-ribulos-1-ylimino)methylamino]-1-(5-phospho-beta-D-ribosyl)imidazole-4-carboxamide</text>
        <dbReference type="Rhea" id="RHEA:15469"/>
        <dbReference type="ChEBI" id="CHEBI:58435"/>
        <dbReference type="ChEBI" id="CHEBI:58525"/>
        <dbReference type="EC" id="5.3.1.16"/>
    </reaction>
</comment>
<keyword evidence="13" id="KW-1185">Reference proteome</keyword>
<dbReference type="CDD" id="cd04732">
    <property type="entry name" value="HisA"/>
    <property type="match status" value="1"/>
</dbReference>
<keyword evidence="5 9" id="KW-0963">Cytoplasm</keyword>
<evidence type="ECO:0000256" key="2">
    <source>
        <dbReference type="ARBA" id="ARBA00004496"/>
    </source>
</evidence>
<dbReference type="NCBIfam" id="TIGR00007">
    <property type="entry name" value="1-(5-phosphoribosyl)-5-[(5-phosphoribosylamino)methylideneamino]imidazole-4-carboxamide isomerase"/>
    <property type="match status" value="1"/>
</dbReference>
<dbReference type="InterPro" id="IPR011060">
    <property type="entry name" value="RibuloseP-bd_barrel"/>
</dbReference>
<dbReference type="Pfam" id="PF00977">
    <property type="entry name" value="His_biosynth"/>
    <property type="match status" value="1"/>
</dbReference>
<name>A0A0G4K409_9SPIR</name>
<dbReference type="InterPro" id="IPR013785">
    <property type="entry name" value="Aldolase_TIM"/>
</dbReference>
<evidence type="ECO:0000313" key="13">
    <source>
        <dbReference type="Proteomes" id="UP000043763"/>
    </source>
</evidence>
<dbReference type="EC" id="5.3.1.16" evidence="9 11"/>
<dbReference type="OrthoDB" id="9781903at2"/>
<dbReference type="UniPathway" id="UPA00031">
    <property type="reaction ID" value="UER00009"/>
</dbReference>
<dbReference type="InterPro" id="IPR044524">
    <property type="entry name" value="Isoase_HisA-like"/>
</dbReference>
<keyword evidence="6 9" id="KW-0028">Amino-acid biosynthesis</keyword>
<evidence type="ECO:0000256" key="10">
    <source>
        <dbReference type="RuleBase" id="RU003657"/>
    </source>
</evidence>
<comment type="similarity">
    <text evidence="4 9 10">Belongs to the HisA/HisF family.</text>
</comment>
<feature type="active site" description="Proton donor" evidence="9">
    <location>
        <position position="129"/>
    </location>
</feature>
<keyword evidence="8 9" id="KW-0413">Isomerase</keyword>
<feature type="active site" description="Proton acceptor" evidence="9">
    <location>
        <position position="8"/>
    </location>
</feature>
<proteinExistence type="inferred from homology"/>
<dbReference type="GO" id="GO:0003949">
    <property type="term" value="F:1-(5-phosphoribosyl)-5-[(5-phosphoribosylamino)methylideneamino]imidazole-4-carboxamide isomerase activity"/>
    <property type="evidence" value="ECO:0007669"/>
    <property type="project" value="UniProtKB-UniRule"/>
</dbReference>
<protein>
    <recommendedName>
        <fullName evidence="9 11">1-(5-phosphoribosyl)-5-[(5-phosphoribosylamino)methylideneamino] imidazole-4-carboxamide isomerase</fullName>
        <ecNumber evidence="9 11">5.3.1.16</ecNumber>
    </recommendedName>
    <alternativeName>
        <fullName evidence="9">Phosphoribosylformimino-5-aminoimidazole carboxamide ribotide isomerase</fullName>
    </alternativeName>
</protein>
<keyword evidence="7 9" id="KW-0368">Histidine biosynthesis</keyword>
<dbReference type="GO" id="GO:0005737">
    <property type="term" value="C:cytoplasm"/>
    <property type="evidence" value="ECO:0007669"/>
    <property type="project" value="UniProtKB-SubCell"/>
</dbReference>
<dbReference type="InterPro" id="IPR006062">
    <property type="entry name" value="His_biosynth"/>
</dbReference>
<dbReference type="GO" id="GO:0000105">
    <property type="term" value="P:L-histidine biosynthetic process"/>
    <property type="evidence" value="ECO:0007669"/>
    <property type="project" value="UniProtKB-UniRule"/>
</dbReference>
<dbReference type="HAMAP" id="MF_01014">
    <property type="entry name" value="HisA"/>
    <property type="match status" value="1"/>
</dbReference>
<dbReference type="PANTHER" id="PTHR43090">
    <property type="entry name" value="1-(5-PHOSPHORIBOSYL)-5-[(5-PHOSPHORIBOSYLAMINO)METHYLIDENEAMINO] IMIDAZOLE-4-CARBOXAMIDE ISOMERASE"/>
    <property type="match status" value="1"/>
</dbReference>
<dbReference type="Gene3D" id="3.20.20.70">
    <property type="entry name" value="Aldolase class I"/>
    <property type="match status" value="1"/>
</dbReference>
<dbReference type="RefSeq" id="WP_048593464.1">
    <property type="nucleotide sequence ID" value="NZ_CVLB01000001.1"/>
</dbReference>
<dbReference type="Proteomes" id="UP000043763">
    <property type="component" value="Unassembled WGS sequence"/>
</dbReference>
<evidence type="ECO:0000256" key="4">
    <source>
        <dbReference type="ARBA" id="ARBA00009667"/>
    </source>
</evidence>
<dbReference type="InterPro" id="IPR006063">
    <property type="entry name" value="HisA_bact_arch"/>
</dbReference>
<organism evidence="12 13">
    <name type="scientific">Brachyspira suanatina</name>
    <dbReference type="NCBI Taxonomy" id="381802"/>
    <lineage>
        <taxon>Bacteria</taxon>
        <taxon>Pseudomonadati</taxon>
        <taxon>Spirochaetota</taxon>
        <taxon>Spirochaetia</taxon>
        <taxon>Brachyspirales</taxon>
        <taxon>Brachyspiraceae</taxon>
        <taxon>Brachyspira</taxon>
    </lineage>
</organism>
<dbReference type="SUPFAM" id="SSF51366">
    <property type="entry name" value="Ribulose-phoshate binding barrel"/>
    <property type="match status" value="1"/>
</dbReference>
<evidence type="ECO:0000313" key="12">
    <source>
        <dbReference type="EMBL" id="CRF31706.1"/>
    </source>
</evidence>
<evidence type="ECO:0000256" key="7">
    <source>
        <dbReference type="ARBA" id="ARBA00023102"/>
    </source>
</evidence>
<accession>A0A0G4K409</accession>
<dbReference type="FunFam" id="3.20.20.70:FF:000009">
    <property type="entry name" value="1-(5-phosphoribosyl)-5-[(5-phosphoribosylamino)methylideneamino] imidazole-4-carboxamide isomerase"/>
    <property type="match status" value="1"/>
</dbReference>
<comment type="subcellular location">
    <subcellularLocation>
        <location evidence="2 9 11">Cytoplasm</location>
    </subcellularLocation>
</comment>
<evidence type="ECO:0000256" key="5">
    <source>
        <dbReference type="ARBA" id="ARBA00022490"/>
    </source>
</evidence>
<evidence type="ECO:0000256" key="11">
    <source>
        <dbReference type="RuleBase" id="RU003658"/>
    </source>
</evidence>
<dbReference type="GO" id="GO:0000162">
    <property type="term" value="P:L-tryptophan biosynthetic process"/>
    <property type="evidence" value="ECO:0007669"/>
    <property type="project" value="TreeGrafter"/>
</dbReference>
<dbReference type="PANTHER" id="PTHR43090:SF2">
    <property type="entry name" value="1-(5-PHOSPHORIBOSYL)-5-[(5-PHOSPHORIBOSYLAMINO)METHYLIDENEAMINO] IMIDAZOLE-4-CARBOXAMIDE ISOMERASE"/>
    <property type="match status" value="1"/>
</dbReference>
<evidence type="ECO:0000256" key="8">
    <source>
        <dbReference type="ARBA" id="ARBA00023235"/>
    </source>
</evidence>
<dbReference type="EMBL" id="CVLB01000001">
    <property type="protein sequence ID" value="CRF31706.1"/>
    <property type="molecule type" value="Genomic_DNA"/>
</dbReference>
<evidence type="ECO:0000256" key="3">
    <source>
        <dbReference type="ARBA" id="ARBA00005133"/>
    </source>
</evidence>
<dbReference type="AlphaFoldDB" id="A0A0G4K409"/>
<evidence type="ECO:0000256" key="1">
    <source>
        <dbReference type="ARBA" id="ARBA00000901"/>
    </source>
</evidence>